<evidence type="ECO:0008006" key="2">
    <source>
        <dbReference type="Google" id="ProtNLM"/>
    </source>
</evidence>
<feature type="non-terminal residue" evidence="1">
    <location>
        <position position="1"/>
    </location>
</feature>
<dbReference type="AlphaFoldDB" id="X0RIL0"/>
<proteinExistence type="predicted"/>
<evidence type="ECO:0000313" key="1">
    <source>
        <dbReference type="EMBL" id="GAF68598.1"/>
    </source>
</evidence>
<reference evidence="1" key="1">
    <citation type="journal article" date="2014" name="Front. Microbiol.">
        <title>High frequency of phylogenetically diverse reductive dehalogenase-homologous genes in deep subseafloor sedimentary metagenomes.</title>
        <authorList>
            <person name="Kawai M."/>
            <person name="Futagami T."/>
            <person name="Toyoda A."/>
            <person name="Takaki Y."/>
            <person name="Nishi S."/>
            <person name="Hori S."/>
            <person name="Arai W."/>
            <person name="Tsubouchi T."/>
            <person name="Morono Y."/>
            <person name="Uchiyama I."/>
            <person name="Ito T."/>
            <person name="Fujiyama A."/>
            <person name="Inagaki F."/>
            <person name="Takami H."/>
        </authorList>
    </citation>
    <scope>NUCLEOTIDE SEQUENCE</scope>
    <source>
        <strain evidence="1">Expedition CK06-06</strain>
    </source>
</reference>
<accession>X0RIL0</accession>
<protein>
    <recommendedName>
        <fullName evidence="2">Methyltransferase type 11 domain-containing protein</fullName>
    </recommendedName>
</protein>
<dbReference type="Gene3D" id="2.20.130.10">
    <property type="entry name" value="CAC2371-like domains"/>
    <property type="match status" value="1"/>
</dbReference>
<gene>
    <name evidence="1" type="ORF">S01H1_07366</name>
</gene>
<organism evidence="1">
    <name type="scientific">marine sediment metagenome</name>
    <dbReference type="NCBI Taxonomy" id="412755"/>
    <lineage>
        <taxon>unclassified sequences</taxon>
        <taxon>metagenomes</taxon>
        <taxon>ecological metagenomes</taxon>
    </lineage>
</organism>
<dbReference type="Gene3D" id="3.40.50.150">
    <property type="entry name" value="Vaccinia Virus protein VP39"/>
    <property type="match status" value="1"/>
</dbReference>
<dbReference type="InterPro" id="IPR029063">
    <property type="entry name" value="SAM-dependent_MTases_sf"/>
</dbReference>
<sequence length="144" mass="16510">IRPLFDAVFIHDAVMYMTTEDDLRRAMETAFVHCRAGGAVVIAPDHTRELFRPGTDHGGHDGPKRAMRYLEWSHDPDPTDTTTLTDFAYILREEDGSVHVEFDRHVIGLFPRKDWLRLLSAVGFEPSAVRDQYGRDVFVGRRPE</sequence>
<comment type="caution">
    <text evidence="1">The sequence shown here is derived from an EMBL/GenBank/DDBJ whole genome shotgun (WGS) entry which is preliminary data.</text>
</comment>
<dbReference type="SUPFAM" id="SSF53335">
    <property type="entry name" value="S-adenosyl-L-methionine-dependent methyltransferases"/>
    <property type="match status" value="1"/>
</dbReference>
<name>X0RIL0_9ZZZZ</name>
<dbReference type="EMBL" id="BARS01003802">
    <property type="protein sequence ID" value="GAF68598.1"/>
    <property type="molecule type" value="Genomic_DNA"/>
</dbReference>